<protein>
    <recommendedName>
        <fullName evidence="1">ImpA N-terminal domain-containing protein</fullName>
    </recommendedName>
</protein>
<evidence type="ECO:0000313" key="2">
    <source>
        <dbReference type="EMBL" id="EHD04767.1"/>
    </source>
</evidence>
<name>G5S9G9_SALET</name>
<proteinExistence type="predicted"/>
<evidence type="ECO:0000313" key="3">
    <source>
        <dbReference type="Proteomes" id="UP000003536"/>
    </source>
</evidence>
<comment type="caution">
    <text evidence="2">The sequence shown here is derived from an EMBL/GenBank/DDBJ whole genome shotgun (WGS) entry which is preliminary data.</text>
</comment>
<dbReference type="PANTHER" id="PTHR37024:SF5">
    <property type="entry name" value="IMPA N-TERMINAL DOMAIN-CONTAINING PROTEIN"/>
    <property type="match status" value="1"/>
</dbReference>
<dbReference type="EMBL" id="AFCX01000524">
    <property type="protein sequence ID" value="EHD04767.1"/>
    <property type="molecule type" value="Genomic_DNA"/>
</dbReference>
<dbReference type="Pfam" id="PF06812">
    <property type="entry name" value="ImpA_N"/>
    <property type="match status" value="1"/>
</dbReference>
<evidence type="ECO:0000259" key="1">
    <source>
        <dbReference type="Pfam" id="PF06812"/>
    </source>
</evidence>
<organism evidence="2 3">
    <name type="scientific">Salmonella enterica subsp. enterica serovar Wandsworth str. A4-580</name>
    <dbReference type="NCBI Taxonomy" id="913086"/>
    <lineage>
        <taxon>Bacteria</taxon>
        <taxon>Pseudomonadati</taxon>
        <taxon>Pseudomonadota</taxon>
        <taxon>Gammaproteobacteria</taxon>
        <taxon>Enterobacterales</taxon>
        <taxon>Enterobacteriaceae</taxon>
        <taxon>Salmonella</taxon>
    </lineage>
</organism>
<dbReference type="PANTHER" id="PTHR37024">
    <property type="entry name" value="TYPE VI SECRETION SYSTEM DUF2094 AND IMPA-RELATED DOMAIN PROTEIN"/>
    <property type="match status" value="1"/>
</dbReference>
<gene>
    <name evidence="2" type="ORF">LTSEWAN_1620</name>
</gene>
<dbReference type="AlphaFoldDB" id="G5S9G9"/>
<feature type="domain" description="ImpA N-terminal" evidence="1">
    <location>
        <begin position="10"/>
        <end position="100"/>
    </location>
</feature>
<accession>G5S9G9</accession>
<dbReference type="InterPro" id="IPR010657">
    <property type="entry name" value="ImpA_N"/>
</dbReference>
<dbReference type="Proteomes" id="UP000003536">
    <property type="component" value="Unassembled WGS sequence"/>
</dbReference>
<dbReference type="PATRIC" id="fig|913086.3.peg.1275"/>
<sequence>MSTDIQTIITGQDPRGLPEFSAMREEINKASHPAQPEMNWTLVESLALTIFKSNGVDLHTASYYTLARTRTQGLAGFCEGVELLAALIGREWDKFWPQGGARARKCWTGLTPGPAIFCASSWLFPKRTCRCCIAWNGRCR</sequence>
<reference evidence="2 3" key="1">
    <citation type="journal article" date="2011" name="BMC Genomics">
        <title>Genome sequencing reveals diversification of virulence factor content and possible host adaptation in distinct subpopulations of Salmonella enterica.</title>
        <authorList>
            <person name="den Bakker H.C."/>
            <person name="Moreno Switt A.I."/>
            <person name="Govoni G."/>
            <person name="Cummings C.A."/>
            <person name="Ranieri M.L."/>
            <person name="Degoricija L."/>
            <person name="Hoelzer K."/>
            <person name="Rodriguez-Rivera L.D."/>
            <person name="Brown S."/>
            <person name="Bolchacova E."/>
            <person name="Furtado M.R."/>
            <person name="Wiedmann M."/>
        </authorList>
    </citation>
    <scope>NUCLEOTIDE SEQUENCE [LARGE SCALE GENOMIC DNA]</scope>
    <source>
        <strain evidence="2 3">A4-580</strain>
    </source>
</reference>